<proteinExistence type="predicted"/>
<organism evidence="1">
    <name type="scientific">Daucus carota subsp. sativus</name>
    <name type="common">Carrot</name>
    <dbReference type="NCBI Taxonomy" id="79200"/>
    <lineage>
        <taxon>Eukaryota</taxon>
        <taxon>Viridiplantae</taxon>
        <taxon>Streptophyta</taxon>
        <taxon>Embryophyta</taxon>
        <taxon>Tracheophyta</taxon>
        <taxon>Spermatophyta</taxon>
        <taxon>Magnoliopsida</taxon>
        <taxon>eudicotyledons</taxon>
        <taxon>Gunneridae</taxon>
        <taxon>Pentapetalae</taxon>
        <taxon>asterids</taxon>
        <taxon>campanulids</taxon>
        <taxon>Apiales</taxon>
        <taxon>Apiaceae</taxon>
        <taxon>Apioideae</taxon>
        <taxon>Scandiceae</taxon>
        <taxon>Daucinae</taxon>
        <taxon>Daucus</taxon>
        <taxon>Daucus sect. Daucus</taxon>
    </lineage>
</organism>
<evidence type="ECO:0000313" key="2">
    <source>
        <dbReference type="EMBL" id="WOG83592.1"/>
    </source>
</evidence>
<dbReference type="Gramene" id="KZN09985">
    <property type="protein sequence ID" value="KZN09985"/>
    <property type="gene ID" value="DCAR_002641"/>
</dbReference>
<reference evidence="1" key="1">
    <citation type="journal article" date="2016" name="Nat. Genet.">
        <title>A high-quality carrot genome assembly provides new insights into carotenoid accumulation and asterid genome evolution.</title>
        <authorList>
            <person name="Iorizzo M."/>
            <person name="Ellison S."/>
            <person name="Senalik D."/>
            <person name="Zeng P."/>
            <person name="Satapoomin P."/>
            <person name="Huang J."/>
            <person name="Bowman M."/>
            <person name="Iovene M."/>
            <person name="Sanseverino W."/>
            <person name="Cavagnaro P."/>
            <person name="Yildiz M."/>
            <person name="Macko-Podgorni A."/>
            <person name="Moranska E."/>
            <person name="Grzebelus E."/>
            <person name="Grzebelus D."/>
            <person name="Ashrafi H."/>
            <person name="Zheng Z."/>
            <person name="Cheng S."/>
            <person name="Spooner D."/>
            <person name="Van Deynze A."/>
            <person name="Simon P."/>
        </authorList>
    </citation>
    <scope>NUCLEOTIDE SEQUENCE [LARGE SCALE GENOMIC DNA]</scope>
    <source>
        <tissue evidence="1">Leaf</tissue>
    </source>
</reference>
<sequence length="50" mass="5915">MAIREGPVSFTVKIQTHKNKNLKYKKHTLLSSYFPIIRVKTLEEAIYCYL</sequence>
<gene>
    <name evidence="1" type="ORF">DCAR_002641</name>
    <name evidence="2" type="ORF">DCAR_0102769</name>
</gene>
<reference evidence="2" key="2">
    <citation type="submission" date="2022-03" db="EMBL/GenBank/DDBJ databases">
        <title>Draft title - Genomic analysis of global carrot germplasm unveils the trajectory of domestication and the origin of high carotenoid orange carrot.</title>
        <authorList>
            <person name="Iorizzo M."/>
            <person name="Ellison S."/>
            <person name="Senalik D."/>
            <person name="Macko-Podgorni A."/>
            <person name="Grzebelus D."/>
            <person name="Bostan H."/>
            <person name="Rolling W."/>
            <person name="Curaba J."/>
            <person name="Simon P."/>
        </authorList>
    </citation>
    <scope>NUCLEOTIDE SEQUENCE</scope>
    <source>
        <tissue evidence="2">Leaf</tissue>
    </source>
</reference>
<evidence type="ECO:0000313" key="3">
    <source>
        <dbReference type="Proteomes" id="UP000077755"/>
    </source>
</evidence>
<dbReference type="EMBL" id="CP093343">
    <property type="protein sequence ID" value="WOG83592.1"/>
    <property type="molecule type" value="Genomic_DNA"/>
</dbReference>
<dbReference type="EMBL" id="LNRQ01000001">
    <property type="protein sequence ID" value="KZN09985.1"/>
    <property type="molecule type" value="Genomic_DNA"/>
</dbReference>
<name>A0A166H9T1_DAUCS</name>
<evidence type="ECO:0000313" key="1">
    <source>
        <dbReference type="EMBL" id="KZN09985.1"/>
    </source>
</evidence>
<accession>A0A166H9T1</accession>
<dbReference type="AlphaFoldDB" id="A0A166H9T1"/>
<dbReference type="Proteomes" id="UP000077755">
    <property type="component" value="Chromosome 1"/>
</dbReference>
<keyword evidence="3" id="KW-1185">Reference proteome</keyword>
<protein>
    <submittedName>
        <fullName evidence="1">Uncharacterized protein</fullName>
    </submittedName>
</protein>